<dbReference type="GO" id="GO:0030968">
    <property type="term" value="P:endoplasmic reticulum unfolded protein response"/>
    <property type="evidence" value="ECO:0007669"/>
    <property type="project" value="TreeGrafter"/>
</dbReference>
<keyword evidence="9" id="KW-0963">Cytoplasm</keyword>
<keyword evidence="3" id="KW-0479">Metal-binding</keyword>
<dbReference type="GO" id="GO:0016579">
    <property type="term" value="P:protein deubiquitination"/>
    <property type="evidence" value="ECO:0007669"/>
    <property type="project" value="TreeGrafter"/>
</dbReference>
<evidence type="ECO:0000256" key="3">
    <source>
        <dbReference type="ARBA" id="ARBA00022723"/>
    </source>
</evidence>
<dbReference type="AlphaFoldDB" id="A0A7S1XDE3"/>
<feature type="domain" description="OTU" evidence="11">
    <location>
        <begin position="118"/>
        <end position="239"/>
    </location>
</feature>
<evidence type="ECO:0000256" key="6">
    <source>
        <dbReference type="ARBA" id="ARBA00022801"/>
    </source>
</evidence>
<dbReference type="GO" id="GO:0005634">
    <property type="term" value="C:nucleus"/>
    <property type="evidence" value="ECO:0007669"/>
    <property type="project" value="TreeGrafter"/>
</dbReference>
<accession>A0A7S1XDE3</accession>
<sequence length="311" mass="34471">MPVMSRDILKLRVRYPNGQSEIQVESHWNEEELHRAIARVTGIAAGCIKLKIGFPPKTLELGVGTVGEILSHGDMLTVETVAKEEKEKSSIPRDDIGESAPQNSPVEAESSIASQGTFVRRRVPDDNSCLFRSVSIVLQLSHSVDSLRLIIAETVGGNPALYNDVFLGKSNAEYQRWITEPNTWGGAIELSILSSYFRTELAAIDIQSLRTDCYGEGQNFSMRGYLLYDGIHYDALALQIAEDLDVTLFPTTDRTAHEAARIVAEDANHRKDYTDTSEFSLRCGHCGAHFKGHREIEAHAQATGHLNFREG</sequence>
<dbReference type="InterPro" id="IPR003323">
    <property type="entry name" value="OTU_dom"/>
</dbReference>
<feature type="compositionally biased region" description="Polar residues" evidence="10">
    <location>
        <begin position="100"/>
        <end position="112"/>
    </location>
</feature>
<dbReference type="PROSITE" id="PS00028">
    <property type="entry name" value="ZINC_FINGER_C2H2_1"/>
    <property type="match status" value="1"/>
</dbReference>
<comment type="function">
    <text evidence="9">Hydrolase that can remove conjugated ubiquitin from proteins and may therefore play an important regulatory role at the level of protein turnover by preventing degradation.</text>
</comment>
<evidence type="ECO:0000256" key="10">
    <source>
        <dbReference type="SAM" id="MobiDB-lite"/>
    </source>
</evidence>
<keyword evidence="4" id="KW-0863">Zinc-finger</keyword>
<dbReference type="InterPro" id="IPR057766">
    <property type="entry name" value="Znf-C2H2_OTU1-like_C"/>
</dbReference>
<proteinExistence type="predicted"/>
<keyword evidence="7 9" id="KW-0788">Thiol protease</keyword>
<evidence type="ECO:0000256" key="7">
    <source>
        <dbReference type="ARBA" id="ARBA00022807"/>
    </source>
</evidence>
<dbReference type="EMBL" id="HBGH01008205">
    <property type="protein sequence ID" value="CAD9232406.1"/>
    <property type="molecule type" value="Transcribed_RNA"/>
</dbReference>
<dbReference type="SUPFAM" id="SSF54001">
    <property type="entry name" value="Cysteine proteinases"/>
    <property type="match status" value="1"/>
</dbReference>
<dbReference type="GO" id="GO:0005829">
    <property type="term" value="C:cytosol"/>
    <property type="evidence" value="ECO:0007669"/>
    <property type="project" value="TreeGrafter"/>
</dbReference>
<feature type="region of interest" description="Disordered" evidence="10">
    <location>
        <begin position="83"/>
        <end position="112"/>
    </location>
</feature>
<evidence type="ECO:0000256" key="8">
    <source>
        <dbReference type="ARBA" id="ARBA00022833"/>
    </source>
</evidence>
<keyword evidence="5 9" id="KW-0833">Ubl conjugation pathway</keyword>
<dbReference type="PANTHER" id="PTHR13312">
    <property type="entry name" value="HIV-INDUCED PROTEIN-7-LIKE PROTEASE"/>
    <property type="match status" value="1"/>
</dbReference>
<dbReference type="Gene3D" id="3.90.70.80">
    <property type="match status" value="1"/>
</dbReference>
<protein>
    <recommendedName>
        <fullName evidence="9">Ubiquitin thioesterase OTU</fullName>
        <ecNumber evidence="9">3.4.19.12</ecNumber>
    </recommendedName>
</protein>
<evidence type="ECO:0000259" key="11">
    <source>
        <dbReference type="PROSITE" id="PS50802"/>
    </source>
</evidence>
<dbReference type="InterPro" id="IPR048857">
    <property type="entry name" value="OTU1_Ubl"/>
</dbReference>
<dbReference type="InterPro" id="IPR013087">
    <property type="entry name" value="Znf_C2H2_type"/>
</dbReference>
<comment type="subcellular location">
    <subcellularLocation>
        <location evidence="9">Cytoplasm</location>
    </subcellularLocation>
</comment>
<evidence type="ECO:0000256" key="4">
    <source>
        <dbReference type="ARBA" id="ARBA00022771"/>
    </source>
</evidence>
<dbReference type="Pfam" id="PF21403">
    <property type="entry name" value="OTU1_UBXL"/>
    <property type="match status" value="1"/>
</dbReference>
<reference evidence="12" key="1">
    <citation type="submission" date="2021-01" db="EMBL/GenBank/DDBJ databases">
        <authorList>
            <person name="Corre E."/>
            <person name="Pelletier E."/>
            <person name="Niang G."/>
            <person name="Scheremetjew M."/>
            <person name="Finn R."/>
            <person name="Kale V."/>
            <person name="Holt S."/>
            <person name="Cochrane G."/>
            <person name="Meng A."/>
            <person name="Brown T."/>
            <person name="Cohen L."/>
        </authorList>
    </citation>
    <scope>NUCLEOTIDE SEQUENCE</scope>
    <source>
        <strain evidence="12">SAG 36.94</strain>
    </source>
</reference>
<evidence type="ECO:0000313" key="12">
    <source>
        <dbReference type="EMBL" id="CAD9232406.1"/>
    </source>
</evidence>
<keyword evidence="8" id="KW-0862">Zinc</keyword>
<evidence type="ECO:0000256" key="9">
    <source>
        <dbReference type="RuleBase" id="RU367104"/>
    </source>
</evidence>
<comment type="catalytic activity">
    <reaction evidence="1 9">
        <text>Thiol-dependent hydrolysis of ester, thioester, amide, peptide and isopeptide bonds formed by the C-terminal Gly of ubiquitin (a 76-residue protein attached to proteins as an intracellular targeting signal).</text>
        <dbReference type="EC" id="3.4.19.12"/>
    </reaction>
</comment>
<organism evidence="12">
    <name type="scientific">Compsopogon caeruleus</name>
    <dbReference type="NCBI Taxonomy" id="31354"/>
    <lineage>
        <taxon>Eukaryota</taxon>
        <taxon>Rhodophyta</taxon>
        <taxon>Compsopogonophyceae</taxon>
        <taxon>Compsopogonales</taxon>
        <taxon>Compsopogonaceae</taxon>
        <taxon>Compsopogon</taxon>
    </lineage>
</organism>
<keyword evidence="6 9" id="KW-0378">Hydrolase</keyword>
<evidence type="ECO:0000256" key="2">
    <source>
        <dbReference type="ARBA" id="ARBA00022670"/>
    </source>
</evidence>
<dbReference type="GO" id="GO:0004843">
    <property type="term" value="F:cysteine-type deubiquitinase activity"/>
    <property type="evidence" value="ECO:0007669"/>
    <property type="project" value="UniProtKB-UniRule"/>
</dbReference>
<dbReference type="EC" id="3.4.19.12" evidence="9"/>
<dbReference type="InterPro" id="IPR038765">
    <property type="entry name" value="Papain-like_cys_pep_sf"/>
</dbReference>
<dbReference type="Pfam" id="PF24560">
    <property type="entry name" value="zf-C2H2_OTU1_C"/>
    <property type="match status" value="1"/>
</dbReference>
<dbReference type="CDD" id="cd22745">
    <property type="entry name" value="OTU_OTU1"/>
    <property type="match status" value="1"/>
</dbReference>
<dbReference type="Gene3D" id="3.10.20.90">
    <property type="entry name" value="Phosphatidylinositol 3-kinase Catalytic Subunit, Chain A, domain 1"/>
    <property type="match status" value="1"/>
</dbReference>
<gene>
    <name evidence="12" type="ORF">CCAE0312_LOCUS4488</name>
</gene>
<dbReference type="GO" id="GO:0036503">
    <property type="term" value="P:ERAD pathway"/>
    <property type="evidence" value="ECO:0007669"/>
    <property type="project" value="TreeGrafter"/>
</dbReference>
<keyword evidence="2" id="KW-0645">Protease</keyword>
<feature type="compositionally biased region" description="Basic and acidic residues" evidence="10">
    <location>
        <begin position="83"/>
        <end position="96"/>
    </location>
</feature>
<name>A0A7S1XDE3_9RHOD</name>
<evidence type="ECO:0000256" key="5">
    <source>
        <dbReference type="ARBA" id="ARBA00022786"/>
    </source>
</evidence>
<dbReference type="PANTHER" id="PTHR13312:SF0">
    <property type="entry name" value="UBIQUITIN THIOESTERASE OTU1"/>
    <property type="match status" value="1"/>
</dbReference>
<dbReference type="PROSITE" id="PS50802">
    <property type="entry name" value="OTU"/>
    <property type="match status" value="1"/>
</dbReference>
<evidence type="ECO:0000256" key="1">
    <source>
        <dbReference type="ARBA" id="ARBA00000707"/>
    </source>
</evidence>